<dbReference type="Gene3D" id="2.130.10.130">
    <property type="entry name" value="Integrin alpha, N-terminal"/>
    <property type="match status" value="2"/>
</dbReference>
<dbReference type="SUPFAM" id="SSF69318">
    <property type="entry name" value="Integrin alpha N-terminal domain"/>
    <property type="match status" value="2"/>
</dbReference>
<dbReference type="PANTHER" id="PTHR46580">
    <property type="entry name" value="SENSOR KINASE-RELATED"/>
    <property type="match status" value="1"/>
</dbReference>
<comment type="caution">
    <text evidence="4">The sequence shown here is derived from an EMBL/GenBank/DDBJ whole genome shotgun (WGS) entry which is preliminary data.</text>
</comment>
<name>A0A146GBU9_TERSA</name>
<evidence type="ECO:0000313" key="5">
    <source>
        <dbReference type="Proteomes" id="UP000076023"/>
    </source>
</evidence>
<dbReference type="Gene3D" id="2.60.120.260">
    <property type="entry name" value="Galactose-binding domain-like"/>
    <property type="match status" value="1"/>
</dbReference>
<dbReference type="PANTHER" id="PTHR46580:SF4">
    <property type="entry name" value="ATP_GTP-BINDING PROTEIN"/>
    <property type="match status" value="1"/>
</dbReference>
<dbReference type="InterPro" id="IPR013517">
    <property type="entry name" value="FG-GAP"/>
</dbReference>
<sequence length="611" mass="65729">MRISSPLAILAVFSVAQSLIAQAPSPAPAPPKALIRNGGFELSRTREDLWDGVDAAGFLAGDREQVPVLMTSGTVADSSMPVSVQVADMNGDSLPDIVTMDPTGYMRIYFNQGTKTEPKFTTAEIVPIFLTRSWIPSPDRRGGVLPPTVRLAPRFALYDSQRSGKNDLYIGNYWGEVLFLKNDGSGAKPDFRQPSDINKIVVPTAKGSNTKWGNVFSPAVWDWNRDGKEDLLLGEGSYSANNIHLLINSGSPARPVFEETNRTVIAFGDGREQLSPTVVDYNGDGLPDLLVTERTGKIALHLNDGKPWKPGVELPFTSFLSAGGSTGTPISLGGISTITTGDLNGDGLFDIVVGKTNGRVAVIYNTGTKTEPKWGQPVELKGDAGTKPFRLPSGWDISYGLERGNFYGYMNVVTAADDPDANPPEGKACLKVGYVPSPNKVMAPPAANSYSGSLDPKVEHKKADPAGEDRAVEVMRVMPANTFLLRVYGVPLKVEKSYTISFKVKGSGLSGGQVMAAWNITRKLSDDRKIEGGSRGDVKIIRNVLEESGSIEAPFSAGPAWADVSKDFRLSVKDRKLNDPTTQSSGAIEIMFTLSPGAGTVYFDDFKLTEK</sequence>
<dbReference type="EMBL" id="BDCO01000002">
    <property type="protein sequence ID" value="GAT34284.1"/>
    <property type="molecule type" value="Genomic_DNA"/>
</dbReference>
<keyword evidence="5" id="KW-1185">Reference proteome</keyword>
<feature type="chain" id="PRO_5007524658" evidence="3">
    <location>
        <begin position="24"/>
        <end position="611"/>
    </location>
</feature>
<feature type="compositionally biased region" description="Basic and acidic residues" evidence="2">
    <location>
        <begin position="456"/>
        <end position="466"/>
    </location>
</feature>
<evidence type="ECO:0000256" key="3">
    <source>
        <dbReference type="SAM" id="SignalP"/>
    </source>
</evidence>
<evidence type="ECO:0000256" key="1">
    <source>
        <dbReference type="ARBA" id="ARBA00022729"/>
    </source>
</evidence>
<feature type="signal peptide" evidence="3">
    <location>
        <begin position="1"/>
        <end position="23"/>
    </location>
</feature>
<dbReference type="Proteomes" id="UP000076023">
    <property type="component" value="Unassembled WGS sequence"/>
</dbReference>
<keyword evidence="1 3" id="KW-0732">Signal</keyword>
<dbReference type="OrthoDB" id="175386at2"/>
<dbReference type="AlphaFoldDB" id="A0A146GBU9"/>
<evidence type="ECO:0000313" key="4">
    <source>
        <dbReference type="EMBL" id="GAT34284.1"/>
    </source>
</evidence>
<dbReference type="Pfam" id="PF13517">
    <property type="entry name" value="FG-GAP_3"/>
    <property type="match status" value="1"/>
</dbReference>
<evidence type="ECO:0000256" key="2">
    <source>
        <dbReference type="SAM" id="MobiDB-lite"/>
    </source>
</evidence>
<accession>A0A146GBU9</accession>
<dbReference type="InParanoid" id="A0A146GBU9"/>
<dbReference type="STRING" id="690879.TSACC_22709"/>
<proteinExistence type="predicted"/>
<dbReference type="RefSeq" id="WP_075079928.1">
    <property type="nucleotide sequence ID" value="NZ_BDCO01000002.1"/>
</dbReference>
<dbReference type="InterPro" id="IPR028994">
    <property type="entry name" value="Integrin_alpha_N"/>
</dbReference>
<reference evidence="5" key="1">
    <citation type="journal article" date="2017" name="Genome Announc.">
        <title>Draft Genome Sequence of Terrimicrobium sacchariphilum NM-5T, a Facultative Anaerobic Soil Bacterium of the Class Spartobacteria.</title>
        <authorList>
            <person name="Qiu Y.L."/>
            <person name="Tourlousse D.M."/>
            <person name="Matsuura N."/>
            <person name="Ohashi A."/>
            <person name="Sekiguchi Y."/>
        </authorList>
    </citation>
    <scope>NUCLEOTIDE SEQUENCE [LARGE SCALE GENOMIC DNA]</scope>
    <source>
        <strain evidence="5">NM-5</strain>
    </source>
</reference>
<feature type="region of interest" description="Disordered" evidence="2">
    <location>
        <begin position="446"/>
        <end position="466"/>
    </location>
</feature>
<gene>
    <name evidence="4" type="ORF">TSACC_22709</name>
</gene>
<organism evidence="4 5">
    <name type="scientific">Terrimicrobium sacchariphilum</name>
    <dbReference type="NCBI Taxonomy" id="690879"/>
    <lineage>
        <taxon>Bacteria</taxon>
        <taxon>Pseudomonadati</taxon>
        <taxon>Verrucomicrobiota</taxon>
        <taxon>Terrimicrobiia</taxon>
        <taxon>Terrimicrobiales</taxon>
        <taxon>Terrimicrobiaceae</taxon>
        <taxon>Terrimicrobium</taxon>
    </lineage>
</organism>
<protein>
    <submittedName>
        <fullName evidence="4">FG-GAP repeat-containing protein</fullName>
    </submittedName>
</protein>